<dbReference type="HOGENOM" id="CLU_053649_0_0_5"/>
<reference evidence="2 3" key="2">
    <citation type="journal article" date="2010" name="J. Bacteriol.">
        <title>Complete genome sequence of Beijerinckia indica subsp. indica.</title>
        <authorList>
            <person name="Tamas I."/>
            <person name="Dedysh S.N."/>
            <person name="Liesack W."/>
            <person name="Stott M.B."/>
            <person name="Alam M."/>
            <person name="Murrell J.C."/>
            <person name="Dunfield P.F."/>
        </authorList>
    </citation>
    <scope>NUCLEOTIDE SEQUENCE [LARGE SCALE GENOMIC DNA]</scope>
    <source>
        <strain evidence="3">ATCC 9039 / DSM 1715 / NCIMB 8712</strain>
    </source>
</reference>
<dbReference type="STRING" id="395963.Bind_3011"/>
<dbReference type="KEGG" id="bid:Bind_3011"/>
<evidence type="ECO:0000313" key="3">
    <source>
        <dbReference type="Proteomes" id="UP000001695"/>
    </source>
</evidence>
<name>B2IBE7_BEII9</name>
<dbReference type="PANTHER" id="PTHR41368:SF1">
    <property type="entry name" value="PROTEIN YGHO"/>
    <property type="match status" value="1"/>
</dbReference>
<gene>
    <name evidence="2" type="ordered locus">Bind_3011</name>
</gene>
<reference evidence="3" key="1">
    <citation type="submission" date="2008-03" db="EMBL/GenBank/DDBJ databases">
        <title>Complete sequence of chromosome of Beijerinckia indica subsp. indica ATCC 9039.</title>
        <authorList>
            <consortium name="US DOE Joint Genome Institute"/>
            <person name="Copeland A."/>
            <person name="Lucas S."/>
            <person name="Lapidus A."/>
            <person name="Glavina del Rio T."/>
            <person name="Dalin E."/>
            <person name="Tice H."/>
            <person name="Bruce D."/>
            <person name="Goodwin L."/>
            <person name="Pitluck S."/>
            <person name="LaButti K."/>
            <person name="Schmutz J."/>
            <person name="Larimer F."/>
            <person name="Land M."/>
            <person name="Hauser L."/>
            <person name="Kyrpides N."/>
            <person name="Mikhailova N."/>
            <person name="Dunfield P.F."/>
            <person name="Dedysh S.N."/>
            <person name="Liesack W."/>
            <person name="Saw J.H."/>
            <person name="Alam M."/>
            <person name="Chen Y."/>
            <person name="Murrell J.C."/>
            <person name="Richardson P."/>
        </authorList>
    </citation>
    <scope>NUCLEOTIDE SEQUENCE [LARGE SCALE GENOMIC DNA]</scope>
    <source>
        <strain evidence="3">ATCC 9039 / DSM 1715 / NCIMB 8712</strain>
    </source>
</reference>
<feature type="domain" description="N-acetyltransferase" evidence="1">
    <location>
        <begin position="202"/>
        <end position="376"/>
    </location>
</feature>
<evidence type="ECO:0000259" key="1">
    <source>
        <dbReference type="PROSITE" id="PS51186"/>
    </source>
</evidence>
<dbReference type="OrthoDB" id="9806005at2"/>
<proteinExistence type="predicted"/>
<dbReference type="eggNOG" id="COG0456">
    <property type="taxonomic scope" value="Bacteria"/>
</dbReference>
<sequence length="376" mass="43095">MIEILPVDGILRFLAFCRLPRQLYRGKPGFAASLDAERWTLHAKKLNPHFKLVESQAWLARKDGQWVGRIQAQVYHEDYAPREASRGQFGSLDAIDDQAVVDALLETAENWVRQRGQQVMHGPFSPSINGELGLLIEGFQATPMVLMPWHPPYLQALVEARGYHKARDLISYRYAISDAEKIDRPSVAERPEWRDRLRIRAIDFKNLDAEVTTLVDIFNDAWAENWGFVPMTHAELMSSAEALKYVTPAEGSFIIELDGEPQAFGVILLNLFELTEGFDGRLLPFNFARLAWRLRKHVYKTGRLALLGVRRGLHRKTAGGAVLFAFIEEARRRSRKHALEQIEFGWVLEDNMAIRRPIEWAGSKIDKVHRVYEKAL</sequence>
<dbReference type="SUPFAM" id="SSF55729">
    <property type="entry name" value="Acyl-CoA N-acyltransferases (Nat)"/>
    <property type="match status" value="1"/>
</dbReference>
<protein>
    <recommendedName>
        <fullName evidence="1">N-acetyltransferase domain-containing protein</fullName>
    </recommendedName>
</protein>
<accession>B2IBE7</accession>
<dbReference type="RefSeq" id="WP_012385922.1">
    <property type="nucleotide sequence ID" value="NC_010581.1"/>
</dbReference>
<dbReference type="EMBL" id="CP001016">
    <property type="protein sequence ID" value="ACB96573.1"/>
    <property type="molecule type" value="Genomic_DNA"/>
</dbReference>
<dbReference type="Proteomes" id="UP000001695">
    <property type="component" value="Chromosome"/>
</dbReference>
<dbReference type="PROSITE" id="PS51186">
    <property type="entry name" value="GNAT"/>
    <property type="match status" value="1"/>
</dbReference>
<keyword evidence="3" id="KW-1185">Reference proteome</keyword>
<organism evidence="2 3">
    <name type="scientific">Beijerinckia indica subsp. indica (strain ATCC 9039 / DSM 1715 / NCIMB 8712)</name>
    <dbReference type="NCBI Taxonomy" id="395963"/>
    <lineage>
        <taxon>Bacteria</taxon>
        <taxon>Pseudomonadati</taxon>
        <taxon>Pseudomonadota</taxon>
        <taxon>Alphaproteobacteria</taxon>
        <taxon>Hyphomicrobiales</taxon>
        <taxon>Beijerinckiaceae</taxon>
        <taxon>Beijerinckia</taxon>
    </lineage>
</organism>
<dbReference type="Gene3D" id="3.40.630.30">
    <property type="match status" value="1"/>
</dbReference>
<dbReference type="AlphaFoldDB" id="B2IBE7"/>
<dbReference type="InterPro" id="IPR000182">
    <property type="entry name" value="GNAT_dom"/>
</dbReference>
<evidence type="ECO:0000313" key="2">
    <source>
        <dbReference type="EMBL" id="ACB96573.1"/>
    </source>
</evidence>
<dbReference type="GO" id="GO:0016747">
    <property type="term" value="F:acyltransferase activity, transferring groups other than amino-acyl groups"/>
    <property type="evidence" value="ECO:0007669"/>
    <property type="project" value="InterPro"/>
</dbReference>
<dbReference type="InterPro" id="IPR016181">
    <property type="entry name" value="Acyl_CoA_acyltransferase"/>
</dbReference>
<dbReference type="PANTHER" id="PTHR41368">
    <property type="entry name" value="PROTEIN YGHO"/>
    <property type="match status" value="1"/>
</dbReference>
<dbReference type="InterPro" id="IPR039968">
    <property type="entry name" value="BcerS-like"/>
</dbReference>